<dbReference type="InterPro" id="IPR001969">
    <property type="entry name" value="Aspartic_peptidase_AS"/>
</dbReference>
<gene>
    <name evidence="1" type="ordered locus">Caur_3506</name>
</gene>
<dbReference type="PROSITE" id="PS00141">
    <property type="entry name" value="ASP_PROTEASE"/>
    <property type="match status" value="1"/>
</dbReference>
<dbReference type="AlphaFoldDB" id="A9WA08"/>
<dbReference type="STRING" id="324602.Caur_3506"/>
<dbReference type="InParanoid" id="A9WA08"/>
<dbReference type="HOGENOM" id="CLU_978957_0_0_0"/>
<dbReference type="EnsemblBacteria" id="ABY36690">
    <property type="protein sequence ID" value="ABY36690"/>
    <property type="gene ID" value="Caur_3506"/>
</dbReference>
<dbReference type="Proteomes" id="UP000002008">
    <property type="component" value="Chromosome"/>
</dbReference>
<dbReference type="Pfam" id="PF13650">
    <property type="entry name" value="Asp_protease_2"/>
    <property type="match status" value="2"/>
</dbReference>
<keyword evidence="2" id="KW-1185">Reference proteome</keyword>
<protein>
    <recommendedName>
        <fullName evidence="3">Peptidase A2 domain-containing protein</fullName>
    </recommendedName>
</protein>
<dbReference type="Gene3D" id="2.40.70.10">
    <property type="entry name" value="Acid Proteases"/>
    <property type="match status" value="2"/>
</dbReference>
<accession>A9WA08</accession>
<sequence length="284" mass="30827">MLDDHTQLEFPASGMTELPLIWQPQVIRCKAAGPGGRPLLVLLDTGTDPSAIDLTLARRLDLRLGDFALGSDATCDTVPFTETVLPWLRLGEVMLRNLYLMAVDLRQMPFPVDLVLGYNVLHRLNLTIDYAGQTVRLCHPDLAPPPPGAEGASVPLRFFEHFPALPAQIIAPSGATHDVILTIDTGSNGALTVSRDLAASLHLDLHTVQAATGHGFAAATPVSRGFTVDLQLGPFRLPAVEVDVPATSHGDLGRQGRANVGNRLLSRFRRLTLDYRREVCILDR</sequence>
<reference evidence="2" key="1">
    <citation type="journal article" date="2011" name="BMC Genomics">
        <title>Complete genome sequence of the filamentous anoxygenic phototrophic bacterium Chloroflexus aurantiacus.</title>
        <authorList>
            <person name="Tang K.H."/>
            <person name="Barry K."/>
            <person name="Chertkov O."/>
            <person name="Dalin E."/>
            <person name="Han C.S."/>
            <person name="Hauser L.J."/>
            <person name="Honchak B.M."/>
            <person name="Karbach L.E."/>
            <person name="Land M.L."/>
            <person name="Lapidus A."/>
            <person name="Larimer F.W."/>
            <person name="Mikhailova N."/>
            <person name="Pitluck S."/>
            <person name="Pierson B.K."/>
            <person name="Blankenship R.E."/>
        </authorList>
    </citation>
    <scope>NUCLEOTIDE SEQUENCE [LARGE SCALE GENOMIC DNA]</scope>
    <source>
        <strain evidence="2">ATCC 29366 / DSM 635 / J-10-fl</strain>
    </source>
</reference>
<dbReference type="KEGG" id="cau:Caur_3506"/>
<dbReference type="eggNOG" id="COG0412">
    <property type="taxonomic scope" value="Bacteria"/>
</dbReference>
<organism evidence="1 2">
    <name type="scientific">Chloroflexus aurantiacus (strain ATCC 29366 / DSM 635 / J-10-fl)</name>
    <dbReference type="NCBI Taxonomy" id="324602"/>
    <lineage>
        <taxon>Bacteria</taxon>
        <taxon>Bacillati</taxon>
        <taxon>Chloroflexota</taxon>
        <taxon>Chloroflexia</taxon>
        <taxon>Chloroflexales</taxon>
        <taxon>Chloroflexineae</taxon>
        <taxon>Chloroflexaceae</taxon>
        <taxon>Chloroflexus</taxon>
    </lineage>
</organism>
<dbReference type="InterPro" id="IPR021109">
    <property type="entry name" value="Peptidase_aspartic_dom_sf"/>
</dbReference>
<evidence type="ECO:0008006" key="3">
    <source>
        <dbReference type="Google" id="ProtNLM"/>
    </source>
</evidence>
<dbReference type="EMBL" id="CP000909">
    <property type="protein sequence ID" value="ABY36690.1"/>
    <property type="molecule type" value="Genomic_DNA"/>
</dbReference>
<evidence type="ECO:0000313" key="2">
    <source>
        <dbReference type="Proteomes" id="UP000002008"/>
    </source>
</evidence>
<evidence type="ECO:0000313" key="1">
    <source>
        <dbReference type="EMBL" id="ABY36690.1"/>
    </source>
</evidence>
<dbReference type="GO" id="GO:0006508">
    <property type="term" value="P:proteolysis"/>
    <property type="evidence" value="ECO:0007669"/>
    <property type="project" value="InterPro"/>
</dbReference>
<dbReference type="SUPFAM" id="SSF50630">
    <property type="entry name" value="Acid proteases"/>
    <property type="match status" value="1"/>
</dbReference>
<proteinExistence type="predicted"/>
<dbReference type="RefSeq" id="WP_012259343.1">
    <property type="nucleotide sequence ID" value="NC_010175.1"/>
</dbReference>
<dbReference type="GO" id="GO:0004190">
    <property type="term" value="F:aspartic-type endopeptidase activity"/>
    <property type="evidence" value="ECO:0007669"/>
    <property type="project" value="InterPro"/>
</dbReference>
<name>A9WA08_CHLAA</name>
<dbReference type="PATRIC" id="fig|324602.8.peg.3951"/>